<evidence type="ECO:0000313" key="2">
    <source>
        <dbReference type="EMBL" id="TFK85977.1"/>
    </source>
</evidence>
<dbReference type="AlphaFoldDB" id="A0A5C3PAL7"/>
<protein>
    <submittedName>
        <fullName evidence="2">Uncharacterized protein</fullName>
    </submittedName>
</protein>
<evidence type="ECO:0000313" key="3">
    <source>
        <dbReference type="Proteomes" id="UP000308197"/>
    </source>
</evidence>
<feature type="region of interest" description="Disordered" evidence="1">
    <location>
        <begin position="1"/>
        <end position="34"/>
    </location>
</feature>
<evidence type="ECO:0000256" key="1">
    <source>
        <dbReference type="SAM" id="MobiDB-lite"/>
    </source>
</evidence>
<keyword evidence="3" id="KW-1185">Reference proteome</keyword>
<proteinExistence type="predicted"/>
<reference evidence="2 3" key="1">
    <citation type="journal article" date="2019" name="Nat. Ecol. Evol.">
        <title>Megaphylogeny resolves global patterns of mushroom evolution.</title>
        <authorList>
            <person name="Varga T."/>
            <person name="Krizsan K."/>
            <person name="Foldi C."/>
            <person name="Dima B."/>
            <person name="Sanchez-Garcia M."/>
            <person name="Sanchez-Ramirez S."/>
            <person name="Szollosi G.J."/>
            <person name="Szarkandi J.G."/>
            <person name="Papp V."/>
            <person name="Albert L."/>
            <person name="Andreopoulos W."/>
            <person name="Angelini C."/>
            <person name="Antonin V."/>
            <person name="Barry K.W."/>
            <person name="Bougher N.L."/>
            <person name="Buchanan P."/>
            <person name="Buyck B."/>
            <person name="Bense V."/>
            <person name="Catcheside P."/>
            <person name="Chovatia M."/>
            <person name="Cooper J."/>
            <person name="Damon W."/>
            <person name="Desjardin D."/>
            <person name="Finy P."/>
            <person name="Geml J."/>
            <person name="Haridas S."/>
            <person name="Hughes K."/>
            <person name="Justo A."/>
            <person name="Karasinski D."/>
            <person name="Kautmanova I."/>
            <person name="Kiss B."/>
            <person name="Kocsube S."/>
            <person name="Kotiranta H."/>
            <person name="LaButti K.M."/>
            <person name="Lechner B.E."/>
            <person name="Liimatainen K."/>
            <person name="Lipzen A."/>
            <person name="Lukacs Z."/>
            <person name="Mihaltcheva S."/>
            <person name="Morgado L.N."/>
            <person name="Niskanen T."/>
            <person name="Noordeloos M.E."/>
            <person name="Ohm R.A."/>
            <person name="Ortiz-Santana B."/>
            <person name="Ovrebo C."/>
            <person name="Racz N."/>
            <person name="Riley R."/>
            <person name="Savchenko A."/>
            <person name="Shiryaev A."/>
            <person name="Soop K."/>
            <person name="Spirin V."/>
            <person name="Szebenyi C."/>
            <person name="Tomsovsky M."/>
            <person name="Tulloss R.E."/>
            <person name="Uehling J."/>
            <person name="Grigoriev I.V."/>
            <person name="Vagvolgyi C."/>
            <person name="Papp T."/>
            <person name="Martin F.M."/>
            <person name="Miettinen O."/>
            <person name="Hibbett D.S."/>
            <person name="Nagy L.G."/>
        </authorList>
    </citation>
    <scope>NUCLEOTIDE SEQUENCE [LARGE SCALE GENOMIC DNA]</scope>
    <source>
        <strain evidence="2 3">HHB13444</strain>
    </source>
</reference>
<gene>
    <name evidence="2" type="ORF">K466DRAFT_600720</name>
</gene>
<dbReference type="Proteomes" id="UP000308197">
    <property type="component" value="Unassembled WGS sequence"/>
</dbReference>
<organism evidence="2 3">
    <name type="scientific">Polyporus arcularius HHB13444</name>
    <dbReference type="NCBI Taxonomy" id="1314778"/>
    <lineage>
        <taxon>Eukaryota</taxon>
        <taxon>Fungi</taxon>
        <taxon>Dikarya</taxon>
        <taxon>Basidiomycota</taxon>
        <taxon>Agaricomycotina</taxon>
        <taxon>Agaricomycetes</taxon>
        <taxon>Polyporales</taxon>
        <taxon>Polyporaceae</taxon>
        <taxon>Polyporus</taxon>
    </lineage>
</organism>
<dbReference type="InParanoid" id="A0A5C3PAL7"/>
<sequence>MPKDASPKKQTNLDKWMPLGRPAGKAPKTQQRDTFGWESRVPEGITLGKKLIREQYGLMASQLNGVARKEVIVYGNKGHVYYERAVEWRAWETYGGPVGLWHRQDLQRHINQHGDTSDFLPPYDYRSGELYDVFLDDPPRLPDRYCHESPTLVHCKSQLPPWVWDACNKALDDALAQTKFSLSLSGERETAMLRAVDFVLAYPEYAARPASPLEMTSRVHAVAATLNCAVSPPPDSCDCFSTASEVGSYTLEARAHGFDWSEEYLEELFAAVLDAMQEHADEPDFWKSLRWLLYDKYVSVFARGLRYNRAFKTWSDGAREWLEGKMHGDVLQASLRTTCKSGMRYNERLPDLPLCRRSPRLLLDLAVPVA</sequence>
<dbReference type="EMBL" id="ML211223">
    <property type="protein sequence ID" value="TFK85977.1"/>
    <property type="molecule type" value="Genomic_DNA"/>
</dbReference>
<accession>A0A5C3PAL7</accession>
<name>A0A5C3PAL7_9APHY</name>